<sequence>MKKLKAPLTVSGRVIAGRKVGRTIGFPTANLDLKGKALKLKRGIYTASCLLAGSHHLGLAYYGPRFVLGESVDSFEVYLFDLNRNIYGQRLSVKLIHFLRDPAYTKSLSALQKKIAADKKETLSLFSDQVILVNRRDRPLGMMKKVKAHDGRGRLHRAVSVFVFNQKGELLLQKRSRHKRLWPLTWSNTSCTHPSPGESITEAAARCLKQELGLSAKLAAAAKFTYQAKYLKVGSEHELDTIFIGFSSSKPKINRQEVAAIKYLSLDGLNQAIKADPASFTPWLSLSLKKLKPSDIVMP</sequence>
<keyword evidence="7" id="KW-0479">Metal-binding</keyword>
<proteinExistence type="inferred from homology"/>
<dbReference type="GO" id="GO:0050992">
    <property type="term" value="P:dimethylallyl diphosphate biosynthetic process"/>
    <property type="evidence" value="ECO:0007669"/>
    <property type="project" value="UniProtKB-UniPathway"/>
</dbReference>
<dbReference type="GO" id="GO:0046872">
    <property type="term" value="F:metal ion binding"/>
    <property type="evidence" value="ECO:0007669"/>
    <property type="project" value="UniProtKB-KW"/>
</dbReference>
<comment type="caution">
    <text evidence="17">The sequence shown here is derived from an EMBL/GenBank/DDBJ whole genome shotgun (WGS) entry which is preliminary data.</text>
</comment>
<dbReference type="NCBIfam" id="NF002995">
    <property type="entry name" value="PRK03759.1"/>
    <property type="match status" value="1"/>
</dbReference>
<protein>
    <recommendedName>
        <fullName evidence="15">Isopentenyl-diphosphate delta-isomerase</fullName>
        <ecNumber evidence="15">5.3.3.2</ecNumber>
    </recommendedName>
</protein>
<comment type="similarity">
    <text evidence="2">Belongs to the IPP isomerase type 1 family.</text>
</comment>
<keyword evidence="4" id="KW-0285">Flavoprotein</keyword>
<evidence type="ECO:0000256" key="9">
    <source>
        <dbReference type="ARBA" id="ARBA00022840"/>
    </source>
</evidence>
<dbReference type="NCBIfam" id="TIGR02150">
    <property type="entry name" value="IPP_isom_1"/>
    <property type="match status" value="1"/>
</dbReference>
<evidence type="ECO:0000256" key="6">
    <source>
        <dbReference type="ARBA" id="ARBA00022679"/>
    </source>
</evidence>
<dbReference type="InterPro" id="IPR011876">
    <property type="entry name" value="IsopentenylPP_isomerase_typ1"/>
</dbReference>
<dbReference type="GO" id="GO:0009231">
    <property type="term" value="P:riboflavin biosynthetic process"/>
    <property type="evidence" value="ECO:0007669"/>
    <property type="project" value="InterPro"/>
</dbReference>
<dbReference type="SMART" id="SM00904">
    <property type="entry name" value="Flavokinase"/>
    <property type="match status" value="1"/>
</dbReference>
<dbReference type="AlphaFoldDB" id="A0A0G1RV78"/>
<dbReference type="SUPFAM" id="SSF55811">
    <property type="entry name" value="Nudix"/>
    <property type="match status" value="1"/>
</dbReference>
<keyword evidence="5" id="KW-0288">FMN</keyword>
<dbReference type="GO" id="GO:0008531">
    <property type="term" value="F:riboflavin kinase activity"/>
    <property type="evidence" value="ECO:0007669"/>
    <property type="project" value="UniProtKB-EC"/>
</dbReference>
<comment type="pathway">
    <text evidence="1">Isoprenoid biosynthesis; dimethylallyl diphosphate biosynthesis; dimethylallyl diphosphate from isopentenyl diphosphate: step 1/1.</text>
</comment>
<keyword evidence="9" id="KW-0067">ATP-binding</keyword>
<dbReference type="InterPro" id="IPR000086">
    <property type="entry name" value="NUDIX_hydrolase_dom"/>
</dbReference>
<dbReference type="PROSITE" id="PS51462">
    <property type="entry name" value="NUDIX"/>
    <property type="match status" value="1"/>
</dbReference>
<keyword evidence="6" id="KW-0808">Transferase</keyword>
<comment type="catalytic activity">
    <reaction evidence="14">
        <text>riboflavin + ATP = FMN + ADP + H(+)</text>
        <dbReference type="Rhea" id="RHEA:14357"/>
        <dbReference type="ChEBI" id="CHEBI:15378"/>
        <dbReference type="ChEBI" id="CHEBI:30616"/>
        <dbReference type="ChEBI" id="CHEBI:57986"/>
        <dbReference type="ChEBI" id="CHEBI:58210"/>
        <dbReference type="ChEBI" id="CHEBI:456216"/>
        <dbReference type="EC" id="2.7.1.26"/>
    </reaction>
</comment>
<keyword evidence="13 17" id="KW-0413">Isomerase</keyword>
<dbReference type="UniPathway" id="UPA00059">
    <property type="reaction ID" value="UER00104"/>
</dbReference>
<dbReference type="InterPro" id="IPR015865">
    <property type="entry name" value="Riboflavin_kinase_bac/euk"/>
</dbReference>
<evidence type="ECO:0000313" key="17">
    <source>
        <dbReference type="EMBL" id="KKU61011.1"/>
    </source>
</evidence>
<keyword evidence="8" id="KW-0547">Nucleotide-binding</keyword>
<dbReference type="GO" id="GO:0005524">
    <property type="term" value="F:ATP binding"/>
    <property type="evidence" value="ECO:0007669"/>
    <property type="project" value="UniProtKB-KW"/>
</dbReference>
<keyword evidence="3" id="KW-0963">Cytoplasm</keyword>
<dbReference type="Pfam" id="PF01687">
    <property type="entry name" value="Flavokinase"/>
    <property type="match status" value="1"/>
</dbReference>
<dbReference type="PANTHER" id="PTHR10885">
    <property type="entry name" value="ISOPENTENYL-DIPHOSPHATE DELTA-ISOMERASE"/>
    <property type="match status" value="1"/>
</dbReference>
<feature type="domain" description="Nudix hydrolase" evidence="16">
    <location>
        <begin position="154"/>
        <end position="286"/>
    </location>
</feature>
<dbReference type="SUPFAM" id="SSF82114">
    <property type="entry name" value="Riboflavin kinase-like"/>
    <property type="match status" value="1"/>
</dbReference>
<evidence type="ECO:0000256" key="7">
    <source>
        <dbReference type="ARBA" id="ARBA00022723"/>
    </source>
</evidence>
<evidence type="ECO:0000256" key="15">
    <source>
        <dbReference type="NCBIfam" id="TIGR02150"/>
    </source>
</evidence>
<evidence type="ECO:0000256" key="12">
    <source>
        <dbReference type="ARBA" id="ARBA00023229"/>
    </source>
</evidence>
<dbReference type="GO" id="GO:0004452">
    <property type="term" value="F:isopentenyl-diphosphate delta-isomerase activity"/>
    <property type="evidence" value="ECO:0007669"/>
    <property type="project" value="UniProtKB-UniRule"/>
</dbReference>
<evidence type="ECO:0000256" key="1">
    <source>
        <dbReference type="ARBA" id="ARBA00004826"/>
    </source>
</evidence>
<evidence type="ECO:0000256" key="14">
    <source>
        <dbReference type="ARBA" id="ARBA00047880"/>
    </source>
</evidence>
<dbReference type="Pfam" id="PF00293">
    <property type="entry name" value="NUDIX"/>
    <property type="match status" value="1"/>
</dbReference>
<keyword evidence="10" id="KW-0460">Magnesium</keyword>
<evidence type="ECO:0000256" key="4">
    <source>
        <dbReference type="ARBA" id="ARBA00022630"/>
    </source>
</evidence>
<evidence type="ECO:0000256" key="5">
    <source>
        <dbReference type="ARBA" id="ARBA00022643"/>
    </source>
</evidence>
<dbReference type="PATRIC" id="fig|1618371.3.peg.842"/>
<organism evidence="17 18">
    <name type="scientific">Candidatus Beckwithbacteria bacterium GW2011_GWB1_47_15</name>
    <dbReference type="NCBI Taxonomy" id="1618371"/>
    <lineage>
        <taxon>Bacteria</taxon>
        <taxon>Candidatus Beckwithiibacteriota</taxon>
    </lineage>
</organism>
<evidence type="ECO:0000256" key="8">
    <source>
        <dbReference type="ARBA" id="ARBA00022741"/>
    </source>
</evidence>
<keyword evidence="12" id="KW-0414">Isoprene biosynthesis</keyword>
<evidence type="ECO:0000313" key="18">
    <source>
        <dbReference type="Proteomes" id="UP000033860"/>
    </source>
</evidence>
<reference evidence="17 18" key="1">
    <citation type="journal article" date="2015" name="Nature">
        <title>rRNA introns, odd ribosomes, and small enigmatic genomes across a large radiation of phyla.</title>
        <authorList>
            <person name="Brown C.T."/>
            <person name="Hug L.A."/>
            <person name="Thomas B.C."/>
            <person name="Sharon I."/>
            <person name="Castelle C.J."/>
            <person name="Singh A."/>
            <person name="Wilkins M.J."/>
            <person name="Williams K.H."/>
            <person name="Banfield J.F."/>
        </authorList>
    </citation>
    <scope>NUCLEOTIDE SEQUENCE [LARGE SCALE GENOMIC DNA]</scope>
</reference>
<dbReference type="HAMAP" id="MF_00202">
    <property type="entry name" value="Idi"/>
    <property type="match status" value="1"/>
</dbReference>
<dbReference type="PANTHER" id="PTHR10885:SF0">
    <property type="entry name" value="ISOPENTENYL-DIPHOSPHATE DELTA-ISOMERASE"/>
    <property type="match status" value="1"/>
</dbReference>
<dbReference type="EMBL" id="LCNT01000005">
    <property type="protein sequence ID" value="KKU61011.1"/>
    <property type="molecule type" value="Genomic_DNA"/>
</dbReference>
<name>A0A0G1RV78_9BACT</name>
<dbReference type="EC" id="5.3.3.2" evidence="15"/>
<dbReference type="Gene3D" id="2.40.30.30">
    <property type="entry name" value="Riboflavin kinase-like"/>
    <property type="match status" value="1"/>
</dbReference>
<evidence type="ECO:0000256" key="2">
    <source>
        <dbReference type="ARBA" id="ARBA00007579"/>
    </source>
</evidence>
<evidence type="ECO:0000256" key="11">
    <source>
        <dbReference type="ARBA" id="ARBA00023211"/>
    </source>
</evidence>
<evidence type="ECO:0000259" key="16">
    <source>
        <dbReference type="PROSITE" id="PS51462"/>
    </source>
</evidence>
<gene>
    <name evidence="17" type="ORF">UX85_C0005G0049</name>
</gene>
<dbReference type="GO" id="GO:0009240">
    <property type="term" value="P:isopentenyl diphosphate biosynthetic process"/>
    <property type="evidence" value="ECO:0007669"/>
    <property type="project" value="TreeGrafter"/>
</dbReference>
<evidence type="ECO:0000256" key="10">
    <source>
        <dbReference type="ARBA" id="ARBA00022842"/>
    </source>
</evidence>
<dbReference type="InterPro" id="IPR015797">
    <property type="entry name" value="NUDIX_hydrolase-like_dom_sf"/>
</dbReference>
<dbReference type="Proteomes" id="UP000033860">
    <property type="component" value="Unassembled WGS sequence"/>
</dbReference>
<dbReference type="CDD" id="cd02885">
    <property type="entry name" value="NUDIX_IPP_Isomerase"/>
    <property type="match status" value="1"/>
</dbReference>
<dbReference type="Gene3D" id="3.90.79.10">
    <property type="entry name" value="Nucleoside Triphosphate Pyrophosphohydrolase"/>
    <property type="match status" value="1"/>
</dbReference>
<keyword evidence="11" id="KW-0464">Manganese</keyword>
<dbReference type="InterPro" id="IPR023465">
    <property type="entry name" value="Riboflavin_kinase_dom_sf"/>
</dbReference>
<evidence type="ECO:0000256" key="13">
    <source>
        <dbReference type="ARBA" id="ARBA00023235"/>
    </source>
</evidence>
<accession>A0A0G1RV78</accession>
<dbReference type="InterPro" id="IPR056375">
    <property type="entry name" value="Idi_bact"/>
</dbReference>
<dbReference type="GO" id="GO:0005737">
    <property type="term" value="C:cytoplasm"/>
    <property type="evidence" value="ECO:0007669"/>
    <property type="project" value="TreeGrafter"/>
</dbReference>
<evidence type="ECO:0000256" key="3">
    <source>
        <dbReference type="ARBA" id="ARBA00022490"/>
    </source>
</evidence>